<gene>
    <name evidence="2" type="ORF">FK004_05280</name>
</gene>
<dbReference type="InterPro" id="IPR029039">
    <property type="entry name" value="Flavoprotein-like_sf"/>
</dbReference>
<dbReference type="SUPFAM" id="SSF52218">
    <property type="entry name" value="Flavoproteins"/>
    <property type="match status" value="1"/>
</dbReference>
<reference evidence="2 3" key="1">
    <citation type="submission" date="2017-04" db="EMBL/GenBank/DDBJ databases">
        <title>Complete genome sequence of Flavobacterium kingsejong AJ004.</title>
        <authorList>
            <person name="Lee P.C."/>
        </authorList>
    </citation>
    <scope>NUCLEOTIDE SEQUENCE [LARGE SCALE GENOMIC DNA]</scope>
    <source>
        <strain evidence="2 3">AJ004</strain>
    </source>
</reference>
<keyword evidence="1" id="KW-0472">Membrane</keyword>
<keyword evidence="3" id="KW-1185">Reference proteome</keyword>
<protein>
    <submittedName>
        <fullName evidence="2">Dialkylrecorsinol condensing enzyme DarA</fullName>
    </submittedName>
</protein>
<dbReference type="EMBL" id="CP020919">
    <property type="protein sequence ID" value="AWG24687.1"/>
    <property type="molecule type" value="Genomic_DNA"/>
</dbReference>
<evidence type="ECO:0000313" key="2">
    <source>
        <dbReference type="EMBL" id="AWG24687.1"/>
    </source>
</evidence>
<proteinExistence type="predicted"/>
<dbReference type="Proteomes" id="UP000244677">
    <property type="component" value="Chromosome"/>
</dbReference>
<dbReference type="AlphaFoldDB" id="A0A2S1LLQ9"/>
<feature type="transmembrane region" description="Helical" evidence="1">
    <location>
        <begin position="260"/>
        <end position="287"/>
    </location>
</feature>
<keyword evidence="1" id="KW-1133">Transmembrane helix</keyword>
<evidence type="ECO:0000256" key="1">
    <source>
        <dbReference type="SAM" id="Phobius"/>
    </source>
</evidence>
<dbReference type="Gene3D" id="3.40.50.360">
    <property type="match status" value="1"/>
</dbReference>
<organism evidence="2 3">
    <name type="scientific">Flavobacterium kingsejongi</name>
    <dbReference type="NCBI Taxonomy" id="1678728"/>
    <lineage>
        <taxon>Bacteria</taxon>
        <taxon>Pseudomonadati</taxon>
        <taxon>Bacteroidota</taxon>
        <taxon>Flavobacteriia</taxon>
        <taxon>Flavobacteriales</taxon>
        <taxon>Flavobacteriaceae</taxon>
        <taxon>Flavobacterium</taxon>
    </lineage>
</organism>
<accession>A0A2S1LLQ9</accession>
<sequence>MKKVLVIHYSQSGQLSEIAATIAAPLVECPEIQVDFHQIEPEKPFPFPWTKATFFDAFPESFLQEPVALQSVPEKIRNTKYDLVLLAYQVWFLSPSIPVNSFLKSPEAKILLQDTPVVTIIGCRNMWALAQEKVKRLLQDTGARLKGNIVLIDRAGNLVSVITIVDWMFSGIKKKYLGIFPLPGVSDKDIRESSRFGKTILTTLLQEDLDSLQPKLVAQDAVYVSPYLVSVDRKGNMIFDKWSTFIKKRKNTRAGWLNVFYVYLFLAIWIISPIVYILHILITPLVYRKRKKEVKYYQGV</sequence>
<keyword evidence="1" id="KW-0812">Transmembrane</keyword>
<dbReference type="OrthoDB" id="4547866at2"/>
<dbReference type="KEGG" id="fki:FK004_05280"/>
<dbReference type="RefSeq" id="WP_108736321.1">
    <property type="nucleotide sequence ID" value="NZ_CP020919.1"/>
</dbReference>
<evidence type="ECO:0000313" key="3">
    <source>
        <dbReference type="Proteomes" id="UP000244677"/>
    </source>
</evidence>
<name>A0A2S1LLQ9_9FLAO</name>